<evidence type="ECO:0000313" key="2">
    <source>
        <dbReference type="EMBL" id="AOZ05902.1"/>
    </source>
</evidence>
<name>A0ABM6F3C5_9BURK</name>
<dbReference type="Proteomes" id="UP000177515">
    <property type="component" value="Chromosome 1"/>
</dbReference>
<accession>A0ABM6F3C5</accession>
<dbReference type="PROSITE" id="PS51138">
    <property type="entry name" value="ENT"/>
    <property type="match status" value="1"/>
</dbReference>
<sequence length="237" mass="25492">MITTTSPLKTIEAIRRSAYLVALYFTKTTSETMRMEFDATAVVSVTVDGVEYMVKVSRSAVGGVAMEEDEKSGCATLNVALDKALGEGVTRRERHGIEREIYRTAGLAFDDADDALTAKGAGLVNAVRAAEALGDANLRGMLTELLVRALLERHTHVLNALSGIRGLAHLVSSGRLPDSSLSEVLREFATVYSRVKRSTGVRLEALRKASEVPVTEIGNVNVVADLIDTLYADVVLP</sequence>
<organism evidence="2 3">
    <name type="scientific">Cupriavidus malaysiensis</name>
    <dbReference type="NCBI Taxonomy" id="367825"/>
    <lineage>
        <taxon>Bacteria</taxon>
        <taxon>Pseudomonadati</taxon>
        <taxon>Pseudomonadota</taxon>
        <taxon>Betaproteobacteria</taxon>
        <taxon>Burkholderiales</taxon>
        <taxon>Burkholderiaceae</taxon>
        <taxon>Cupriavidus</taxon>
    </lineage>
</organism>
<reference evidence="2 3" key="1">
    <citation type="submission" date="2016-10" db="EMBL/GenBank/DDBJ databases">
        <title>Complete genome sequences of three Cupriavidus strains isolated from various Malaysian environments.</title>
        <authorList>
            <person name="Abdullah A.A.-A."/>
            <person name="Shafie N.A.H."/>
            <person name="Lau N.S."/>
        </authorList>
    </citation>
    <scope>NUCLEOTIDE SEQUENCE [LARGE SCALE GENOMIC DNA]</scope>
    <source>
        <strain evidence="2 3">USMAA1020</strain>
    </source>
</reference>
<evidence type="ECO:0000259" key="1">
    <source>
        <dbReference type="PROSITE" id="PS51138"/>
    </source>
</evidence>
<protein>
    <recommendedName>
        <fullName evidence="1">ENT domain-containing protein</fullName>
    </recommendedName>
</protein>
<proteinExistence type="predicted"/>
<evidence type="ECO:0000313" key="3">
    <source>
        <dbReference type="Proteomes" id="UP000177515"/>
    </source>
</evidence>
<feature type="domain" description="ENT" evidence="1">
    <location>
        <begin position="90"/>
        <end position="178"/>
    </location>
</feature>
<keyword evidence="3" id="KW-1185">Reference proteome</keyword>
<dbReference type="RefSeq" id="WP_071069012.1">
    <property type="nucleotide sequence ID" value="NZ_CP017754.1"/>
</dbReference>
<dbReference type="InterPro" id="IPR005491">
    <property type="entry name" value="ENT_dom"/>
</dbReference>
<gene>
    <name evidence="2" type="ORF">BKK80_08760</name>
</gene>
<dbReference type="EMBL" id="CP017754">
    <property type="protein sequence ID" value="AOZ05902.1"/>
    <property type="molecule type" value="Genomic_DNA"/>
</dbReference>